<evidence type="ECO:0000256" key="4">
    <source>
        <dbReference type="ARBA" id="ARBA00022801"/>
    </source>
</evidence>
<name>A0A8J9YLN4_9NEOP</name>
<accession>A0A8J9YLN4</accession>
<dbReference type="Gene3D" id="3.40.250.10">
    <property type="entry name" value="Rhodanese-like domain"/>
    <property type="match status" value="1"/>
</dbReference>
<keyword evidence="3" id="KW-0132">Cell division</keyword>
<dbReference type="PRINTS" id="PR00716">
    <property type="entry name" value="MPIPHPHTASE"/>
</dbReference>
<dbReference type="GO" id="GO:0005634">
    <property type="term" value="C:nucleus"/>
    <property type="evidence" value="ECO:0007669"/>
    <property type="project" value="TreeGrafter"/>
</dbReference>
<proteinExistence type="inferred from homology"/>
<comment type="similarity">
    <text evidence="1">Belongs to the MPI phosphatase family.</text>
</comment>
<dbReference type="GO" id="GO:0009794">
    <property type="term" value="P:regulation of mitotic cell cycle, embryonic"/>
    <property type="evidence" value="ECO:0007669"/>
    <property type="project" value="UniProtKB-ARBA"/>
</dbReference>
<dbReference type="PANTHER" id="PTHR10828">
    <property type="entry name" value="M-PHASE INDUCER PHOSPHATASE DUAL SPECIFICITY PHOSPHATASE CDC25"/>
    <property type="match status" value="1"/>
</dbReference>
<feature type="domain" description="Rhodanese" evidence="9">
    <location>
        <begin position="524"/>
        <end position="633"/>
    </location>
</feature>
<organism evidence="10 11">
    <name type="scientific">Brenthis ino</name>
    <name type="common">lesser marbled fritillary</name>
    <dbReference type="NCBI Taxonomy" id="405034"/>
    <lineage>
        <taxon>Eukaryota</taxon>
        <taxon>Metazoa</taxon>
        <taxon>Ecdysozoa</taxon>
        <taxon>Arthropoda</taxon>
        <taxon>Hexapoda</taxon>
        <taxon>Insecta</taxon>
        <taxon>Pterygota</taxon>
        <taxon>Neoptera</taxon>
        <taxon>Endopterygota</taxon>
        <taxon>Lepidoptera</taxon>
        <taxon>Glossata</taxon>
        <taxon>Ditrysia</taxon>
        <taxon>Papilionoidea</taxon>
        <taxon>Nymphalidae</taxon>
        <taxon>Heliconiinae</taxon>
        <taxon>Argynnini</taxon>
        <taxon>Brenthis</taxon>
    </lineage>
</organism>
<dbReference type="AlphaFoldDB" id="A0A8J9YLN4"/>
<evidence type="ECO:0000313" key="11">
    <source>
        <dbReference type="Proteomes" id="UP000838878"/>
    </source>
</evidence>
<evidence type="ECO:0000313" key="10">
    <source>
        <dbReference type="EMBL" id="CAH0731235.1"/>
    </source>
</evidence>
<dbReference type="GO" id="GO:0010971">
    <property type="term" value="P:positive regulation of G2/M transition of mitotic cell cycle"/>
    <property type="evidence" value="ECO:0007669"/>
    <property type="project" value="TreeGrafter"/>
</dbReference>
<protein>
    <recommendedName>
        <fullName evidence="2">protein-tyrosine-phosphatase</fullName>
        <ecNumber evidence="2">3.1.3.48</ecNumber>
    </recommendedName>
</protein>
<dbReference type="CDD" id="cd01530">
    <property type="entry name" value="Cdc25"/>
    <property type="match status" value="1"/>
</dbReference>
<dbReference type="PANTHER" id="PTHR10828:SF17">
    <property type="entry name" value="PROTEIN-TYROSINE-PHOSPHATASE"/>
    <property type="match status" value="1"/>
</dbReference>
<keyword evidence="4" id="KW-0378">Hydrolase</keyword>
<evidence type="ECO:0000256" key="3">
    <source>
        <dbReference type="ARBA" id="ARBA00022618"/>
    </source>
</evidence>
<dbReference type="InterPro" id="IPR001763">
    <property type="entry name" value="Rhodanese-like_dom"/>
</dbReference>
<dbReference type="InterPro" id="IPR000751">
    <property type="entry name" value="MPI_Phosphatase"/>
</dbReference>
<dbReference type="GO" id="GO:0051301">
    <property type="term" value="P:cell division"/>
    <property type="evidence" value="ECO:0007669"/>
    <property type="project" value="UniProtKB-KW"/>
</dbReference>
<feature type="region of interest" description="Disordered" evidence="8">
    <location>
        <begin position="320"/>
        <end position="343"/>
    </location>
</feature>
<dbReference type="FunFam" id="3.40.250.10:FF:000036">
    <property type="entry name" value="M-phase inducer phosphatase"/>
    <property type="match status" value="1"/>
</dbReference>
<dbReference type="Proteomes" id="UP000838878">
    <property type="component" value="Chromosome 9"/>
</dbReference>
<dbReference type="GO" id="GO:0000086">
    <property type="term" value="P:G2/M transition of mitotic cell cycle"/>
    <property type="evidence" value="ECO:0007669"/>
    <property type="project" value="TreeGrafter"/>
</dbReference>
<dbReference type="GO" id="GO:0005737">
    <property type="term" value="C:cytoplasm"/>
    <property type="evidence" value="ECO:0007669"/>
    <property type="project" value="TreeGrafter"/>
</dbReference>
<evidence type="ECO:0000256" key="7">
    <source>
        <dbReference type="ARBA" id="ARBA00051722"/>
    </source>
</evidence>
<evidence type="ECO:0000256" key="1">
    <source>
        <dbReference type="ARBA" id="ARBA00011065"/>
    </source>
</evidence>
<feature type="region of interest" description="Disordered" evidence="8">
    <location>
        <begin position="417"/>
        <end position="439"/>
    </location>
</feature>
<dbReference type="OrthoDB" id="26523at2759"/>
<evidence type="ECO:0000256" key="6">
    <source>
        <dbReference type="ARBA" id="ARBA00023306"/>
    </source>
</evidence>
<feature type="non-terminal residue" evidence="10">
    <location>
        <position position="666"/>
    </location>
</feature>
<evidence type="ECO:0000256" key="8">
    <source>
        <dbReference type="SAM" id="MobiDB-lite"/>
    </source>
</evidence>
<dbReference type="GO" id="GO:0110032">
    <property type="term" value="P:positive regulation of G2/MI transition of meiotic cell cycle"/>
    <property type="evidence" value="ECO:0007669"/>
    <property type="project" value="TreeGrafter"/>
</dbReference>
<dbReference type="SUPFAM" id="SSF52821">
    <property type="entry name" value="Rhodanese/Cell cycle control phosphatase"/>
    <property type="match status" value="1"/>
</dbReference>
<keyword evidence="11" id="KW-1185">Reference proteome</keyword>
<comment type="catalytic activity">
    <reaction evidence="7">
        <text>O-phospho-L-tyrosyl-[protein] + H2O = L-tyrosyl-[protein] + phosphate</text>
        <dbReference type="Rhea" id="RHEA:10684"/>
        <dbReference type="Rhea" id="RHEA-COMP:10136"/>
        <dbReference type="Rhea" id="RHEA-COMP:20101"/>
        <dbReference type="ChEBI" id="CHEBI:15377"/>
        <dbReference type="ChEBI" id="CHEBI:43474"/>
        <dbReference type="ChEBI" id="CHEBI:46858"/>
        <dbReference type="ChEBI" id="CHEBI:61978"/>
        <dbReference type="EC" id="3.1.3.48"/>
    </reaction>
</comment>
<sequence length="666" mass="76213">MWGESSKNCEINCQCSGLITENFKINSGNSGTKRKQEEAHTSNFRIKMIPHSLDFNRKQSPLNSPIATPSKRRVLGEITNSPLFKPKDSPTIERLKSTPLLDKKSPLIDRNSLSPLTSRGSLKRSSKITKIFEERSKFKMSNKENEYISETFLKIDVEEDTRDCSFGETFPSCSAKLANWSMAKLDFTDALQSTSFEQTKKNIDLFVPEKEENLDTEFETLHDLEEEFDSHNFDECTKYEIISTDSPDIISNGRQTSRKIKSKNFMFGAPLSENEASTSFNINKQNPIRTLNFEDENFEFTSPAAKKSVSVKKSLKFTETPTENGFRHEKSDSSIGSMSLSPSSTKLRIFPSESTTSMESGFISELEEPFLDIEDISNSPKMENFNELLSGQIKENFEPFSLKRPFQRSLSFNPKPKLEFSLTESPKKSNKRPERQHFDNLCSKRRKSNYQGLLHGPKPVLQRAFSENNASIMSALARSAGDPDLIGDFSQPFALPLTNGDHRDLKSISCDTLAGLLRGEYRNNISEFKVIDCRYPYEYEGGHILGAINMYTQSQILSLINEPIQPKESDQKRSILVFHCEFSQERGPKLSRFLRSSDRAKHKESYPSLNYPEVYLLHQGYSSFYQKYPDLCSPTGYTAMLDPKFRDSYKKHYTNQQSNKYRNRLL</sequence>
<dbReference type="InterPro" id="IPR036873">
    <property type="entry name" value="Rhodanese-like_dom_sf"/>
</dbReference>
<dbReference type="Pfam" id="PF00581">
    <property type="entry name" value="Rhodanese"/>
    <property type="match status" value="1"/>
</dbReference>
<keyword evidence="6" id="KW-0131">Cell cycle</keyword>
<dbReference type="EC" id="3.1.3.48" evidence="2"/>
<feature type="compositionally biased region" description="Basic and acidic residues" evidence="8">
    <location>
        <begin position="425"/>
        <end position="438"/>
    </location>
</feature>
<evidence type="ECO:0000256" key="5">
    <source>
        <dbReference type="ARBA" id="ARBA00022912"/>
    </source>
</evidence>
<feature type="compositionally biased region" description="Low complexity" evidence="8">
    <location>
        <begin position="333"/>
        <end position="343"/>
    </location>
</feature>
<reference evidence="10" key="1">
    <citation type="submission" date="2021-12" db="EMBL/GenBank/DDBJ databases">
        <authorList>
            <person name="Martin H S."/>
        </authorList>
    </citation>
    <scope>NUCLEOTIDE SEQUENCE</scope>
</reference>
<gene>
    <name evidence="10" type="ORF">BINO364_LOCUS16131</name>
</gene>
<dbReference type="EMBL" id="OV170229">
    <property type="protein sequence ID" value="CAH0731235.1"/>
    <property type="molecule type" value="Genomic_DNA"/>
</dbReference>
<evidence type="ECO:0000256" key="2">
    <source>
        <dbReference type="ARBA" id="ARBA00013064"/>
    </source>
</evidence>
<keyword evidence="5" id="KW-0904">Protein phosphatase</keyword>
<dbReference type="GO" id="GO:0010256">
    <property type="term" value="P:endomembrane system organization"/>
    <property type="evidence" value="ECO:0007669"/>
    <property type="project" value="UniProtKB-ARBA"/>
</dbReference>
<evidence type="ECO:0000259" key="9">
    <source>
        <dbReference type="PROSITE" id="PS50206"/>
    </source>
</evidence>
<dbReference type="PROSITE" id="PS50206">
    <property type="entry name" value="RHODANESE_3"/>
    <property type="match status" value="1"/>
</dbReference>
<dbReference type="GO" id="GO:0032502">
    <property type="term" value="P:developmental process"/>
    <property type="evidence" value="ECO:0007669"/>
    <property type="project" value="UniProtKB-ARBA"/>
</dbReference>
<dbReference type="SMART" id="SM00450">
    <property type="entry name" value="RHOD"/>
    <property type="match status" value="1"/>
</dbReference>
<dbReference type="GO" id="GO:0004725">
    <property type="term" value="F:protein tyrosine phosphatase activity"/>
    <property type="evidence" value="ECO:0007669"/>
    <property type="project" value="UniProtKB-EC"/>
</dbReference>